<evidence type="ECO:0000256" key="2">
    <source>
        <dbReference type="SAM" id="Phobius"/>
    </source>
</evidence>
<dbReference type="Proteomes" id="UP000886748">
    <property type="component" value="Unassembled WGS sequence"/>
</dbReference>
<comment type="caution">
    <text evidence="3">The sequence shown here is derived from an EMBL/GenBank/DDBJ whole genome shotgun (WGS) entry which is preliminary data.</text>
</comment>
<feature type="transmembrane region" description="Helical" evidence="2">
    <location>
        <begin position="62"/>
        <end position="84"/>
    </location>
</feature>
<feature type="transmembrane region" description="Helical" evidence="2">
    <location>
        <begin position="121"/>
        <end position="138"/>
    </location>
</feature>
<dbReference type="EMBL" id="DVOD01000039">
    <property type="protein sequence ID" value="HIU92548.1"/>
    <property type="molecule type" value="Genomic_DNA"/>
</dbReference>
<keyword evidence="2" id="KW-0472">Membrane</keyword>
<keyword evidence="2" id="KW-1133">Transmembrane helix</keyword>
<dbReference type="GO" id="GO:0015225">
    <property type="term" value="F:biotin transmembrane transporter activity"/>
    <property type="evidence" value="ECO:0007669"/>
    <property type="project" value="InterPro"/>
</dbReference>
<dbReference type="AlphaFoldDB" id="A0A9D1MZU0"/>
<reference evidence="3" key="1">
    <citation type="submission" date="2020-10" db="EMBL/GenBank/DDBJ databases">
        <authorList>
            <person name="Gilroy R."/>
        </authorList>
    </citation>
    <scope>NUCLEOTIDE SEQUENCE</scope>
    <source>
        <strain evidence="3">CHK154-7741</strain>
    </source>
</reference>
<dbReference type="PANTHER" id="PTHR34295">
    <property type="entry name" value="BIOTIN TRANSPORTER BIOY"/>
    <property type="match status" value="1"/>
</dbReference>
<comment type="similarity">
    <text evidence="1">Belongs to the BioY family.</text>
</comment>
<dbReference type="GO" id="GO:0005886">
    <property type="term" value="C:plasma membrane"/>
    <property type="evidence" value="ECO:0007669"/>
    <property type="project" value="InterPro"/>
</dbReference>
<gene>
    <name evidence="3" type="ORF">IAD26_05375</name>
</gene>
<dbReference type="Pfam" id="PF02632">
    <property type="entry name" value="BioY"/>
    <property type="match status" value="1"/>
</dbReference>
<feature type="transmembrane region" description="Helical" evidence="2">
    <location>
        <begin position="192"/>
        <end position="209"/>
    </location>
</feature>
<keyword evidence="2" id="KW-0812">Transmembrane</keyword>
<proteinExistence type="inferred from homology"/>
<accession>A0A9D1MZU0</accession>
<dbReference type="PANTHER" id="PTHR34295:SF1">
    <property type="entry name" value="BIOTIN TRANSPORTER BIOY"/>
    <property type="match status" value="1"/>
</dbReference>
<feature type="transmembrane region" description="Helical" evidence="2">
    <location>
        <begin position="96"/>
        <end position="115"/>
    </location>
</feature>
<dbReference type="Gene3D" id="1.10.1760.20">
    <property type="match status" value="1"/>
</dbReference>
<protein>
    <submittedName>
        <fullName evidence="3">Biotin transporter BioY</fullName>
    </submittedName>
</protein>
<feature type="transmembrane region" description="Helical" evidence="2">
    <location>
        <begin position="150"/>
        <end position="172"/>
    </location>
</feature>
<feature type="transmembrane region" description="Helical" evidence="2">
    <location>
        <begin position="20"/>
        <end position="42"/>
    </location>
</feature>
<sequence length="218" mass="24454">MNTKRLKEELDAFNAENKKLKITFGTLVVMGWCVFLIIIATFTQLDFSHYVPGSLNPADPSFLKLKHCVYIPQIPVIFFIAALIGKRFGITAVTIYILLGLTFFPVFALGGGIGYIFQYNFGYILAYLPAIFIVAFTLKDKFNFLTIAKASLLGVLTIHIIGVFYLILMAIIHQDPFSHVAGWISMQSGAKMIYDFVFGYFAILLAKPVKQILWLSMG</sequence>
<name>A0A9D1MZU0_9CLOT</name>
<organism evidence="3 4">
    <name type="scientific">Candidatus Limenecus avicola</name>
    <dbReference type="NCBI Taxonomy" id="2840847"/>
    <lineage>
        <taxon>Bacteria</taxon>
        <taxon>Bacillati</taxon>
        <taxon>Bacillota</taxon>
        <taxon>Clostridia</taxon>
        <taxon>Eubacteriales</taxon>
        <taxon>Clostridiaceae</taxon>
        <taxon>Clostridiaceae incertae sedis</taxon>
        <taxon>Candidatus Limenecus</taxon>
    </lineage>
</organism>
<dbReference type="InterPro" id="IPR003784">
    <property type="entry name" value="BioY"/>
</dbReference>
<evidence type="ECO:0000313" key="3">
    <source>
        <dbReference type="EMBL" id="HIU92548.1"/>
    </source>
</evidence>
<reference evidence="3" key="2">
    <citation type="journal article" date="2021" name="PeerJ">
        <title>Extensive microbial diversity within the chicken gut microbiome revealed by metagenomics and culture.</title>
        <authorList>
            <person name="Gilroy R."/>
            <person name="Ravi A."/>
            <person name="Getino M."/>
            <person name="Pursley I."/>
            <person name="Horton D.L."/>
            <person name="Alikhan N.F."/>
            <person name="Baker D."/>
            <person name="Gharbi K."/>
            <person name="Hall N."/>
            <person name="Watson M."/>
            <person name="Adriaenssens E.M."/>
            <person name="Foster-Nyarko E."/>
            <person name="Jarju S."/>
            <person name="Secka A."/>
            <person name="Antonio M."/>
            <person name="Oren A."/>
            <person name="Chaudhuri R.R."/>
            <person name="La Ragione R."/>
            <person name="Hildebrand F."/>
            <person name="Pallen M.J."/>
        </authorList>
    </citation>
    <scope>NUCLEOTIDE SEQUENCE</scope>
    <source>
        <strain evidence="3">CHK154-7741</strain>
    </source>
</reference>
<evidence type="ECO:0000256" key="1">
    <source>
        <dbReference type="ARBA" id="ARBA00010692"/>
    </source>
</evidence>
<evidence type="ECO:0000313" key="4">
    <source>
        <dbReference type="Proteomes" id="UP000886748"/>
    </source>
</evidence>